<dbReference type="EMBL" id="JAPDDR010000004">
    <property type="protein sequence ID" value="MCW1913601.1"/>
    <property type="molecule type" value="Genomic_DNA"/>
</dbReference>
<name>A0ABT3G194_9BACT</name>
<feature type="domain" description="RNA polymerase sigma-70 region 2" evidence="7">
    <location>
        <begin position="32"/>
        <end position="95"/>
    </location>
</feature>
<evidence type="ECO:0000256" key="3">
    <source>
        <dbReference type="ARBA" id="ARBA00023082"/>
    </source>
</evidence>
<dbReference type="InterPro" id="IPR013324">
    <property type="entry name" value="RNA_pol_sigma_r3/r4-like"/>
</dbReference>
<evidence type="ECO:0000259" key="7">
    <source>
        <dbReference type="Pfam" id="PF04542"/>
    </source>
</evidence>
<dbReference type="InterPro" id="IPR013325">
    <property type="entry name" value="RNA_pol_sigma_r2"/>
</dbReference>
<dbReference type="Pfam" id="PF08281">
    <property type="entry name" value="Sigma70_r4_2"/>
    <property type="match status" value="1"/>
</dbReference>
<evidence type="ECO:0000313" key="9">
    <source>
        <dbReference type="EMBL" id="MCW1913601.1"/>
    </source>
</evidence>
<dbReference type="CDD" id="cd06171">
    <property type="entry name" value="Sigma70_r4"/>
    <property type="match status" value="1"/>
</dbReference>
<evidence type="ECO:0000256" key="6">
    <source>
        <dbReference type="SAM" id="MobiDB-lite"/>
    </source>
</evidence>
<dbReference type="InterPro" id="IPR013249">
    <property type="entry name" value="RNA_pol_sigma70_r4_t2"/>
</dbReference>
<keyword evidence="3" id="KW-0731">Sigma factor</keyword>
<dbReference type="Gene3D" id="1.10.1740.10">
    <property type="match status" value="1"/>
</dbReference>
<keyword evidence="5" id="KW-0804">Transcription</keyword>
<accession>A0ABT3G194</accession>
<comment type="caution">
    <text evidence="9">The sequence shown here is derived from an EMBL/GenBank/DDBJ whole genome shotgun (WGS) entry which is preliminary data.</text>
</comment>
<protein>
    <submittedName>
        <fullName evidence="9">Sigma-70 family RNA polymerase sigma factor</fullName>
    </submittedName>
</protein>
<dbReference type="InterPro" id="IPR039425">
    <property type="entry name" value="RNA_pol_sigma-70-like"/>
</dbReference>
<evidence type="ECO:0000256" key="5">
    <source>
        <dbReference type="ARBA" id="ARBA00023163"/>
    </source>
</evidence>
<dbReference type="Gene3D" id="1.10.10.10">
    <property type="entry name" value="Winged helix-like DNA-binding domain superfamily/Winged helix DNA-binding domain"/>
    <property type="match status" value="1"/>
</dbReference>
<proteinExistence type="inferred from homology"/>
<dbReference type="InterPro" id="IPR014284">
    <property type="entry name" value="RNA_pol_sigma-70_dom"/>
</dbReference>
<feature type="domain" description="RNA polymerase sigma factor 70 region 4 type 2" evidence="8">
    <location>
        <begin position="127"/>
        <end position="177"/>
    </location>
</feature>
<dbReference type="NCBIfam" id="TIGR02937">
    <property type="entry name" value="sigma70-ECF"/>
    <property type="match status" value="1"/>
</dbReference>
<dbReference type="Pfam" id="PF04542">
    <property type="entry name" value="Sigma70_r2"/>
    <property type="match status" value="1"/>
</dbReference>
<keyword evidence="2" id="KW-0805">Transcription regulation</keyword>
<keyword evidence="4" id="KW-0238">DNA-binding</keyword>
<dbReference type="Proteomes" id="UP001165653">
    <property type="component" value="Unassembled WGS sequence"/>
</dbReference>
<dbReference type="SUPFAM" id="SSF88659">
    <property type="entry name" value="Sigma3 and sigma4 domains of RNA polymerase sigma factors"/>
    <property type="match status" value="1"/>
</dbReference>
<organism evidence="9 10">
    <name type="scientific">Luteolibacter rhizosphaerae</name>
    <dbReference type="NCBI Taxonomy" id="2989719"/>
    <lineage>
        <taxon>Bacteria</taxon>
        <taxon>Pseudomonadati</taxon>
        <taxon>Verrucomicrobiota</taxon>
        <taxon>Verrucomicrobiia</taxon>
        <taxon>Verrucomicrobiales</taxon>
        <taxon>Verrucomicrobiaceae</taxon>
        <taxon>Luteolibacter</taxon>
    </lineage>
</organism>
<dbReference type="InterPro" id="IPR036388">
    <property type="entry name" value="WH-like_DNA-bd_sf"/>
</dbReference>
<dbReference type="InterPro" id="IPR007627">
    <property type="entry name" value="RNA_pol_sigma70_r2"/>
</dbReference>
<gene>
    <name evidence="9" type="ORF">OJ996_08445</name>
</gene>
<keyword evidence="10" id="KW-1185">Reference proteome</keyword>
<comment type="similarity">
    <text evidence="1">Belongs to the sigma-70 factor family. ECF subfamily.</text>
</comment>
<evidence type="ECO:0000313" key="10">
    <source>
        <dbReference type="Proteomes" id="UP001165653"/>
    </source>
</evidence>
<feature type="region of interest" description="Disordered" evidence="6">
    <location>
        <begin position="272"/>
        <end position="298"/>
    </location>
</feature>
<evidence type="ECO:0000256" key="4">
    <source>
        <dbReference type="ARBA" id="ARBA00023125"/>
    </source>
</evidence>
<dbReference type="SUPFAM" id="SSF88946">
    <property type="entry name" value="Sigma2 domain of RNA polymerase sigma factors"/>
    <property type="match status" value="1"/>
</dbReference>
<dbReference type="PANTHER" id="PTHR43133">
    <property type="entry name" value="RNA POLYMERASE ECF-TYPE SIGMA FACTO"/>
    <property type="match status" value="1"/>
</dbReference>
<sequence length="329" mass="35679">MKMMPRSTGEHAELLELFLATRDQRAFAELAGAHLGLVYAAALRITRAADLAQEVSQTVLIKLASLQRTPGVSLQIWLHRITRSAAIDLVRAEERRRRRESVAATLAEAPTDAPDADSLWVKISPLIDEVIAQLPARDRELILSRFFSDCSHGSMARTLGMTEDAVRMRLKRAMNKMRVLLERRGITTSAALLALCLPARASSPLPLGVLAHVSQVSVPPPGPWLVALRSFFTLRLASPAPAMALVACMLIGLTGLQNSPTAAEASTLQMLPAPPEQAAEPERETASSSTLPLKGFEPSPAEDIEMWYPAPQLEVALRLAEPDPASLLV</sequence>
<reference evidence="9" key="1">
    <citation type="submission" date="2022-10" db="EMBL/GenBank/DDBJ databases">
        <title>Luteolibacter sp. GHJ8, whole genome shotgun sequencing project.</title>
        <authorList>
            <person name="Zhao G."/>
            <person name="Shen L."/>
        </authorList>
    </citation>
    <scope>NUCLEOTIDE SEQUENCE</scope>
    <source>
        <strain evidence="9">GHJ8</strain>
    </source>
</reference>
<evidence type="ECO:0000256" key="1">
    <source>
        <dbReference type="ARBA" id="ARBA00010641"/>
    </source>
</evidence>
<evidence type="ECO:0000256" key="2">
    <source>
        <dbReference type="ARBA" id="ARBA00023015"/>
    </source>
</evidence>
<dbReference type="PANTHER" id="PTHR43133:SF8">
    <property type="entry name" value="RNA POLYMERASE SIGMA FACTOR HI_1459-RELATED"/>
    <property type="match status" value="1"/>
</dbReference>
<evidence type="ECO:0000259" key="8">
    <source>
        <dbReference type="Pfam" id="PF08281"/>
    </source>
</evidence>